<proteinExistence type="predicted"/>
<accession>A0A9E3LSE7</accession>
<protein>
    <submittedName>
        <fullName evidence="1">Uncharacterized protein</fullName>
    </submittedName>
</protein>
<evidence type="ECO:0000313" key="2">
    <source>
        <dbReference type="Proteomes" id="UP000813215"/>
    </source>
</evidence>
<dbReference type="AlphaFoldDB" id="A0A9E3LSE7"/>
<evidence type="ECO:0000313" key="1">
    <source>
        <dbReference type="EMBL" id="MBW4431129.1"/>
    </source>
</evidence>
<organism evidence="1 2">
    <name type="scientific">Pelatocladus maniniholoensis HA4357-MV3</name>
    <dbReference type="NCBI Taxonomy" id="1117104"/>
    <lineage>
        <taxon>Bacteria</taxon>
        <taxon>Bacillati</taxon>
        <taxon>Cyanobacteriota</taxon>
        <taxon>Cyanophyceae</taxon>
        <taxon>Nostocales</taxon>
        <taxon>Nostocaceae</taxon>
        <taxon>Pelatocladus</taxon>
    </lineage>
</organism>
<comment type="caution">
    <text evidence="1">The sequence shown here is derived from an EMBL/GenBank/DDBJ whole genome shotgun (WGS) entry which is preliminary data.</text>
</comment>
<reference evidence="1" key="1">
    <citation type="submission" date="2021-05" db="EMBL/GenBank/DDBJ databases">
        <authorList>
            <person name="Pietrasiak N."/>
            <person name="Ward R."/>
            <person name="Stajich J.E."/>
            <person name="Kurbessoian T."/>
        </authorList>
    </citation>
    <scope>NUCLEOTIDE SEQUENCE</scope>
    <source>
        <strain evidence="1">HA4357-MV3</strain>
    </source>
</reference>
<gene>
    <name evidence="1" type="ORF">KME28_05170</name>
</gene>
<name>A0A9E3LSE7_9NOST</name>
<dbReference type="EMBL" id="JAHHHW010000053">
    <property type="protein sequence ID" value="MBW4431129.1"/>
    <property type="molecule type" value="Genomic_DNA"/>
</dbReference>
<reference evidence="1" key="2">
    <citation type="journal article" date="2022" name="Microbiol. Resour. Announc.">
        <title>Metagenome Sequencing to Explore Phylogenomics of Terrestrial Cyanobacteria.</title>
        <authorList>
            <person name="Ward R.D."/>
            <person name="Stajich J.E."/>
            <person name="Johansen J.R."/>
            <person name="Huntemann M."/>
            <person name="Clum A."/>
            <person name="Foster B."/>
            <person name="Foster B."/>
            <person name="Roux S."/>
            <person name="Palaniappan K."/>
            <person name="Varghese N."/>
            <person name="Mukherjee S."/>
            <person name="Reddy T.B.K."/>
            <person name="Daum C."/>
            <person name="Copeland A."/>
            <person name="Chen I.A."/>
            <person name="Ivanova N.N."/>
            <person name="Kyrpides N.C."/>
            <person name="Shapiro N."/>
            <person name="Eloe-Fadrosh E.A."/>
            <person name="Pietrasiak N."/>
        </authorList>
    </citation>
    <scope>NUCLEOTIDE SEQUENCE</scope>
    <source>
        <strain evidence="1">HA4357-MV3</strain>
    </source>
</reference>
<sequence>MLQAATAASISPLPLGFTGTLKVIRRAISDFQDANGEQLPFFSPS</sequence>
<dbReference type="Proteomes" id="UP000813215">
    <property type="component" value="Unassembled WGS sequence"/>
</dbReference>